<organism evidence="1 2">
    <name type="scientific">Arthrobacter terrae</name>
    <dbReference type="NCBI Taxonomy" id="2935737"/>
    <lineage>
        <taxon>Bacteria</taxon>
        <taxon>Bacillati</taxon>
        <taxon>Actinomycetota</taxon>
        <taxon>Actinomycetes</taxon>
        <taxon>Micrococcales</taxon>
        <taxon>Micrococcaceae</taxon>
        <taxon>Arthrobacter</taxon>
    </lineage>
</organism>
<protein>
    <submittedName>
        <fullName evidence="1">Uncharacterized protein</fullName>
    </submittedName>
</protein>
<dbReference type="Proteomes" id="UP000655366">
    <property type="component" value="Unassembled WGS sequence"/>
</dbReference>
<sequence length="254" mass="28129">MSFSRRRPQSIAEWEQRLTQKTSPLGCFNSGELSGLPEPVRRHFTAAIRPGTPLVRAVRLQMQGRIKLGRWLPFRATQLLDPHKGFIWAARVARIITGSDRYLDDVGGMDWKLAGLFNIAHGSGSDVSRSAAGRGGAEAIWVPAALLPRFGATWSATSDSHVCVHHLLGNTPVEVDYTIGPDGRIRSLVFDRWGDPDSTGIFQWHPFGGEITGYRTFGGLTIPSAGRLGWGFGTDRWPDSEFFRYQITELQPIA</sequence>
<dbReference type="EMBL" id="JADNYM010000001">
    <property type="protein sequence ID" value="MBG0738036.1"/>
    <property type="molecule type" value="Genomic_DNA"/>
</dbReference>
<keyword evidence="2" id="KW-1185">Reference proteome</keyword>
<dbReference type="AlphaFoldDB" id="A0A931CLG6"/>
<dbReference type="RefSeq" id="WP_196394970.1">
    <property type="nucleotide sequence ID" value="NZ_JADNYM010000001.1"/>
</dbReference>
<dbReference type="Pfam" id="PF20181">
    <property type="entry name" value="DUF6544"/>
    <property type="match status" value="1"/>
</dbReference>
<evidence type="ECO:0000313" key="2">
    <source>
        <dbReference type="Proteomes" id="UP000655366"/>
    </source>
</evidence>
<proteinExistence type="predicted"/>
<evidence type="ECO:0000313" key="1">
    <source>
        <dbReference type="EMBL" id="MBG0738036.1"/>
    </source>
</evidence>
<accession>A0A931CLG6</accession>
<dbReference type="InterPro" id="IPR046674">
    <property type="entry name" value="DUF6544"/>
</dbReference>
<gene>
    <name evidence="1" type="ORF">IV500_01110</name>
</gene>
<name>A0A931CLG6_9MICC</name>
<reference evidence="1 2" key="1">
    <citation type="submission" date="2020-11" db="EMBL/GenBank/DDBJ databases">
        <title>Arthrobacter antarcticus sp. nov., isolated from Antarctic Soil.</title>
        <authorList>
            <person name="Li J."/>
        </authorList>
    </citation>
    <scope>NUCLEOTIDE SEQUENCE [LARGE SCALE GENOMIC DNA]</scope>
    <source>
        <strain evidence="1 2">Z1-20</strain>
    </source>
</reference>
<comment type="caution">
    <text evidence="1">The sequence shown here is derived from an EMBL/GenBank/DDBJ whole genome shotgun (WGS) entry which is preliminary data.</text>
</comment>